<evidence type="ECO:0000313" key="2">
    <source>
        <dbReference type="EMBL" id="KAF2203319.1"/>
    </source>
</evidence>
<sequence>MFSNCSFRHIPTLFVATTTIFGGIIPFVNSQYTIEELDLPKRIVISKEAHLVMILSSASLPF</sequence>
<evidence type="ECO:0000256" key="1">
    <source>
        <dbReference type="SAM" id="Phobius"/>
    </source>
</evidence>
<gene>
    <name evidence="2" type="ORF">GQ43DRAFT_438896</name>
</gene>
<keyword evidence="3" id="KW-1185">Reference proteome</keyword>
<keyword evidence="1" id="KW-1133">Transmembrane helix</keyword>
<protein>
    <submittedName>
        <fullName evidence="2">Uncharacterized protein</fullName>
    </submittedName>
</protein>
<proteinExistence type="predicted"/>
<evidence type="ECO:0000313" key="3">
    <source>
        <dbReference type="Proteomes" id="UP000799536"/>
    </source>
</evidence>
<organism evidence="2 3">
    <name type="scientific">Delitschia confertaspora ATCC 74209</name>
    <dbReference type="NCBI Taxonomy" id="1513339"/>
    <lineage>
        <taxon>Eukaryota</taxon>
        <taxon>Fungi</taxon>
        <taxon>Dikarya</taxon>
        <taxon>Ascomycota</taxon>
        <taxon>Pezizomycotina</taxon>
        <taxon>Dothideomycetes</taxon>
        <taxon>Pleosporomycetidae</taxon>
        <taxon>Pleosporales</taxon>
        <taxon>Delitschiaceae</taxon>
        <taxon>Delitschia</taxon>
    </lineage>
</organism>
<name>A0A9P4MRS0_9PLEO</name>
<reference evidence="2" key="1">
    <citation type="journal article" date="2020" name="Stud. Mycol.">
        <title>101 Dothideomycetes genomes: a test case for predicting lifestyles and emergence of pathogens.</title>
        <authorList>
            <person name="Haridas S."/>
            <person name="Albert R."/>
            <person name="Binder M."/>
            <person name="Bloem J."/>
            <person name="Labutti K."/>
            <person name="Salamov A."/>
            <person name="Andreopoulos B."/>
            <person name="Baker S."/>
            <person name="Barry K."/>
            <person name="Bills G."/>
            <person name="Bluhm B."/>
            <person name="Cannon C."/>
            <person name="Castanera R."/>
            <person name="Culley D."/>
            <person name="Daum C."/>
            <person name="Ezra D."/>
            <person name="Gonzalez J."/>
            <person name="Henrissat B."/>
            <person name="Kuo A."/>
            <person name="Liang C."/>
            <person name="Lipzen A."/>
            <person name="Lutzoni F."/>
            <person name="Magnuson J."/>
            <person name="Mondo S."/>
            <person name="Nolan M."/>
            <person name="Ohm R."/>
            <person name="Pangilinan J."/>
            <person name="Park H.-J."/>
            <person name="Ramirez L."/>
            <person name="Alfaro M."/>
            <person name="Sun H."/>
            <person name="Tritt A."/>
            <person name="Yoshinaga Y."/>
            <person name="Zwiers L.-H."/>
            <person name="Turgeon B."/>
            <person name="Goodwin S."/>
            <person name="Spatafora J."/>
            <person name="Crous P."/>
            <person name="Grigoriev I."/>
        </authorList>
    </citation>
    <scope>NUCLEOTIDE SEQUENCE</scope>
    <source>
        <strain evidence="2">ATCC 74209</strain>
    </source>
</reference>
<dbReference type="AlphaFoldDB" id="A0A9P4MRS0"/>
<dbReference type="OrthoDB" id="2989864at2759"/>
<keyword evidence="1" id="KW-0812">Transmembrane</keyword>
<comment type="caution">
    <text evidence="2">The sequence shown here is derived from an EMBL/GenBank/DDBJ whole genome shotgun (WGS) entry which is preliminary data.</text>
</comment>
<dbReference type="Proteomes" id="UP000799536">
    <property type="component" value="Unassembled WGS sequence"/>
</dbReference>
<dbReference type="EMBL" id="ML993906">
    <property type="protein sequence ID" value="KAF2203319.1"/>
    <property type="molecule type" value="Genomic_DNA"/>
</dbReference>
<keyword evidence="1" id="KW-0472">Membrane</keyword>
<accession>A0A9P4MRS0</accession>
<feature type="transmembrane region" description="Helical" evidence="1">
    <location>
        <begin position="12"/>
        <end position="32"/>
    </location>
</feature>